<name>A0A5C6E2B1_9BACT</name>
<dbReference type="AlphaFoldDB" id="A0A5C6E2B1"/>
<accession>A0A5C6E2B1</accession>
<evidence type="ECO:0000313" key="1">
    <source>
        <dbReference type="EMBL" id="TWU42998.1"/>
    </source>
</evidence>
<dbReference type="EMBL" id="SJPY01000003">
    <property type="protein sequence ID" value="TWU42998.1"/>
    <property type="molecule type" value="Genomic_DNA"/>
</dbReference>
<comment type="caution">
    <text evidence="1">The sequence shown here is derived from an EMBL/GenBank/DDBJ whole genome shotgun (WGS) entry which is preliminary data.</text>
</comment>
<keyword evidence="2" id="KW-1185">Reference proteome</keyword>
<gene>
    <name evidence="1" type="ORF">Q31b_20330</name>
</gene>
<sequence>MAVAIPIATLARLPRFPRCLSLDDSEQEATQIERHFSTNVALFRPPACGAWKIYPSVLGMDESSHGFFWRGIYIDALNRIDLAFYDFEIRLKCIFKIVHVVKILSAIRFAFPHLFDANQVVNQFTKITG</sequence>
<organism evidence="1 2">
    <name type="scientific">Novipirellula aureliae</name>
    <dbReference type="NCBI Taxonomy" id="2527966"/>
    <lineage>
        <taxon>Bacteria</taxon>
        <taxon>Pseudomonadati</taxon>
        <taxon>Planctomycetota</taxon>
        <taxon>Planctomycetia</taxon>
        <taxon>Pirellulales</taxon>
        <taxon>Pirellulaceae</taxon>
        <taxon>Novipirellula</taxon>
    </lineage>
</organism>
<reference evidence="1 2" key="1">
    <citation type="submission" date="2019-02" db="EMBL/GenBank/DDBJ databases">
        <title>Deep-cultivation of Planctomycetes and their phenomic and genomic characterization uncovers novel biology.</title>
        <authorList>
            <person name="Wiegand S."/>
            <person name="Jogler M."/>
            <person name="Boedeker C."/>
            <person name="Pinto D."/>
            <person name="Vollmers J."/>
            <person name="Rivas-Marin E."/>
            <person name="Kohn T."/>
            <person name="Peeters S.H."/>
            <person name="Heuer A."/>
            <person name="Rast P."/>
            <person name="Oberbeckmann S."/>
            <person name="Bunk B."/>
            <person name="Jeske O."/>
            <person name="Meyerdierks A."/>
            <person name="Storesund J.E."/>
            <person name="Kallscheuer N."/>
            <person name="Luecker S."/>
            <person name="Lage O.M."/>
            <person name="Pohl T."/>
            <person name="Merkel B.J."/>
            <person name="Hornburger P."/>
            <person name="Mueller R.-W."/>
            <person name="Bruemmer F."/>
            <person name="Labrenz M."/>
            <person name="Spormann A.M."/>
            <person name="Op Den Camp H."/>
            <person name="Overmann J."/>
            <person name="Amann R."/>
            <person name="Jetten M.S.M."/>
            <person name="Mascher T."/>
            <person name="Medema M.H."/>
            <person name="Devos D.P."/>
            <person name="Kaster A.-K."/>
            <person name="Ovreas L."/>
            <person name="Rohde M."/>
            <person name="Galperin M.Y."/>
            <person name="Jogler C."/>
        </authorList>
    </citation>
    <scope>NUCLEOTIDE SEQUENCE [LARGE SCALE GENOMIC DNA]</scope>
    <source>
        <strain evidence="1 2">Q31b</strain>
    </source>
</reference>
<dbReference type="Proteomes" id="UP000315471">
    <property type="component" value="Unassembled WGS sequence"/>
</dbReference>
<protein>
    <submittedName>
        <fullName evidence="1">Uncharacterized protein</fullName>
    </submittedName>
</protein>
<proteinExistence type="predicted"/>
<evidence type="ECO:0000313" key="2">
    <source>
        <dbReference type="Proteomes" id="UP000315471"/>
    </source>
</evidence>